<dbReference type="PANTHER" id="PTHR45650">
    <property type="entry name" value="GDSL-LIKE LIPASE/ACYLHYDROLASE-RELATED"/>
    <property type="match status" value="1"/>
</dbReference>
<evidence type="ECO:0000256" key="7">
    <source>
        <dbReference type="ARBA" id="ARBA00023098"/>
    </source>
</evidence>
<gene>
    <name evidence="9" type="ORF">G4B88_010677</name>
</gene>
<dbReference type="Gene3D" id="3.40.50.1110">
    <property type="entry name" value="SGNH hydrolase"/>
    <property type="match status" value="1"/>
</dbReference>
<keyword evidence="4 8" id="KW-0732">Signal</keyword>
<evidence type="ECO:0000256" key="5">
    <source>
        <dbReference type="ARBA" id="ARBA00022801"/>
    </source>
</evidence>
<dbReference type="AlphaFoldDB" id="A0A7J6EQI5"/>
<evidence type="ECO:0000313" key="9">
    <source>
        <dbReference type="EMBL" id="KAF4360682.1"/>
    </source>
</evidence>
<name>A0A7J6EQI5_CANSA</name>
<evidence type="ECO:0000313" key="10">
    <source>
        <dbReference type="Proteomes" id="UP000583929"/>
    </source>
</evidence>
<dbReference type="GO" id="GO:0005576">
    <property type="term" value="C:extracellular region"/>
    <property type="evidence" value="ECO:0007669"/>
    <property type="project" value="UniProtKB-SubCell"/>
</dbReference>
<dbReference type="GO" id="GO:0016787">
    <property type="term" value="F:hydrolase activity"/>
    <property type="evidence" value="ECO:0007669"/>
    <property type="project" value="UniProtKB-KW"/>
</dbReference>
<dbReference type="GO" id="GO:0016042">
    <property type="term" value="P:lipid catabolic process"/>
    <property type="evidence" value="ECO:0007669"/>
    <property type="project" value="UniProtKB-KW"/>
</dbReference>
<feature type="chain" id="PRO_5029818888" description="GDSL esterase/lipase" evidence="8">
    <location>
        <begin position="28"/>
        <end position="89"/>
    </location>
</feature>
<organism evidence="9 10">
    <name type="scientific">Cannabis sativa</name>
    <name type="common">Hemp</name>
    <name type="synonym">Marijuana</name>
    <dbReference type="NCBI Taxonomy" id="3483"/>
    <lineage>
        <taxon>Eukaryota</taxon>
        <taxon>Viridiplantae</taxon>
        <taxon>Streptophyta</taxon>
        <taxon>Embryophyta</taxon>
        <taxon>Tracheophyta</taxon>
        <taxon>Spermatophyta</taxon>
        <taxon>Magnoliopsida</taxon>
        <taxon>eudicotyledons</taxon>
        <taxon>Gunneridae</taxon>
        <taxon>Pentapetalae</taxon>
        <taxon>rosids</taxon>
        <taxon>fabids</taxon>
        <taxon>Rosales</taxon>
        <taxon>Cannabaceae</taxon>
        <taxon>Cannabis</taxon>
    </lineage>
</organism>
<keyword evidence="3" id="KW-0964">Secreted</keyword>
<protein>
    <recommendedName>
        <fullName evidence="11">GDSL esterase/lipase</fullName>
    </recommendedName>
</protein>
<reference evidence="9 10" key="1">
    <citation type="journal article" date="2020" name="bioRxiv">
        <title>Sequence and annotation of 42 cannabis genomes reveals extensive copy number variation in cannabinoid synthesis and pathogen resistance genes.</title>
        <authorList>
            <person name="Mckernan K.J."/>
            <person name="Helbert Y."/>
            <person name="Kane L.T."/>
            <person name="Ebling H."/>
            <person name="Zhang L."/>
            <person name="Liu B."/>
            <person name="Eaton Z."/>
            <person name="Mclaughlin S."/>
            <person name="Kingan S."/>
            <person name="Baybayan P."/>
            <person name="Concepcion G."/>
            <person name="Jordan M."/>
            <person name="Riva A."/>
            <person name="Barbazuk W."/>
            <person name="Harkins T."/>
        </authorList>
    </citation>
    <scope>NUCLEOTIDE SEQUENCE [LARGE SCALE GENOMIC DNA]</scope>
    <source>
        <strain evidence="10">cv. Jamaican Lion 4</strain>
        <tissue evidence="9">Leaf</tissue>
    </source>
</reference>
<keyword evidence="7" id="KW-0443">Lipid metabolism</keyword>
<comment type="caution">
    <text evidence="9">The sequence shown here is derived from an EMBL/GenBank/DDBJ whole genome shotgun (WGS) entry which is preliminary data.</text>
</comment>
<dbReference type="PANTHER" id="PTHR45650:SF9">
    <property type="entry name" value="SGNH HYDROLASE-TYPE ESTERASE DOMAIN-CONTAINING PROTEIN"/>
    <property type="match status" value="1"/>
</dbReference>
<keyword evidence="5" id="KW-0378">Hydrolase</keyword>
<sequence>MGTQMMKLTMVVLIILLHNHNYYGVNGDPHDEVHGLFIFGDSLSDSGNNNNLLTMAKANYKPYGIDFPNATPTGRFTNGRTVVDILGQF</sequence>
<accession>A0A7J6EQI5</accession>
<comment type="similarity">
    <text evidence="2">Belongs to the 'GDSL' lipolytic enzyme family.</text>
</comment>
<evidence type="ECO:0000256" key="4">
    <source>
        <dbReference type="ARBA" id="ARBA00022729"/>
    </source>
</evidence>
<evidence type="ECO:0000256" key="8">
    <source>
        <dbReference type="SAM" id="SignalP"/>
    </source>
</evidence>
<evidence type="ECO:0008006" key="11">
    <source>
        <dbReference type="Google" id="ProtNLM"/>
    </source>
</evidence>
<evidence type="ECO:0000256" key="3">
    <source>
        <dbReference type="ARBA" id="ARBA00022525"/>
    </source>
</evidence>
<feature type="signal peptide" evidence="8">
    <location>
        <begin position="1"/>
        <end position="27"/>
    </location>
</feature>
<dbReference type="EMBL" id="JAATIQ010000343">
    <property type="protein sequence ID" value="KAF4360682.1"/>
    <property type="molecule type" value="Genomic_DNA"/>
</dbReference>
<dbReference type="InterPro" id="IPR036514">
    <property type="entry name" value="SGNH_hydro_sf"/>
</dbReference>
<proteinExistence type="inferred from homology"/>
<dbReference type="InterPro" id="IPR051238">
    <property type="entry name" value="GDSL_esterase/lipase"/>
</dbReference>
<evidence type="ECO:0000256" key="1">
    <source>
        <dbReference type="ARBA" id="ARBA00004613"/>
    </source>
</evidence>
<keyword evidence="10" id="KW-1185">Reference proteome</keyword>
<evidence type="ECO:0000256" key="2">
    <source>
        <dbReference type="ARBA" id="ARBA00008668"/>
    </source>
</evidence>
<keyword evidence="6" id="KW-0442">Lipid degradation</keyword>
<comment type="subcellular location">
    <subcellularLocation>
        <location evidence="1">Secreted</location>
    </subcellularLocation>
</comment>
<dbReference type="Proteomes" id="UP000583929">
    <property type="component" value="Unassembled WGS sequence"/>
</dbReference>
<evidence type="ECO:0000256" key="6">
    <source>
        <dbReference type="ARBA" id="ARBA00022963"/>
    </source>
</evidence>